<protein>
    <submittedName>
        <fullName evidence="1">Uncharacterized protein</fullName>
    </submittedName>
</protein>
<organism evidence="1 2">
    <name type="scientific">Marasmius crinis-equi</name>
    <dbReference type="NCBI Taxonomy" id="585013"/>
    <lineage>
        <taxon>Eukaryota</taxon>
        <taxon>Fungi</taxon>
        <taxon>Dikarya</taxon>
        <taxon>Basidiomycota</taxon>
        <taxon>Agaricomycotina</taxon>
        <taxon>Agaricomycetes</taxon>
        <taxon>Agaricomycetidae</taxon>
        <taxon>Agaricales</taxon>
        <taxon>Marasmiineae</taxon>
        <taxon>Marasmiaceae</taxon>
        <taxon>Marasmius</taxon>
    </lineage>
</organism>
<keyword evidence="2" id="KW-1185">Reference proteome</keyword>
<sequence length="91" mass="10038">MTPPTRLRPPIYGVLGLNDVTSLAASCPSHSDICKASPHSQKGGWEFYDEDWMMKALVHLTYSGHHETIYVALLRTYQAPRGGIGLRASLP</sequence>
<gene>
    <name evidence="1" type="ORF">V5O48_017790</name>
</gene>
<evidence type="ECO:0000313" key="2">
    <source>
        <dbReference type="Proteomes" id="UP001465976"/>
    </source>
</evidence>
<dbReference type="Proteomes" id="UP001465976">
    <property type="component" value="Unassembled WGS sequence"/>
</dbReference>
<reference evidence="1 2" key="1">
    <citation type="submission" date="2024-02" db="EMBL/GenBank/DDBJ databases">
        <title>A draft genome for the cacao thread blight pathogen Marasmius crinis-equi.</title>
        <authorList>
            <person name="Cohen S.P."/>
            <person name="Baruah I.K."/>
            <person name="Amoako-Attah I."/>
            <person name="Bukari Y."/>
            <person name="Meinhardt L.W."/>
            <person name="Bailey B.A."/>
        </authorList>
    </citation>
    <scope>NUCLEOTIDE SEQUENCE [LARGE SCALE GENOMIC DNA]</scope>
    <source>
        <strain evidence="1 2">GH-76</strain>
    </source>
</reference>
<proteinExistence type="predicted"/>
<name>A0ABR3EN06_9AGAR</name>
<accession>A0ABR3EN06</accession>
<dbReference type="EMBL" id="JBAHYK010002895">
    <property type="protein sequence ID" value="KAL0564264.1"/>
    <property type="molecule type" value="Genomic_DNA"/>
</dbReference>
<comment type="caution">
    <text evidence="1">The sequence shown here is derived from an EMBL/GenBank/DDBJ whole genome shotgun (WGS) entry which is preliminary data.</text>
</comment>
<evidence type="ECO:0000313" key="1">
    <source>
        <dbReference type="EMBL" id="KAL0564264.1"/>
    </source>
</evidence>